<dbReference type="Proteomes" id="UP000784294">
    <property type="component" value="Unassembled WGS sequence"/>
</dbReference>
<sequence>MPCSDAKFANSAAIYLYICPEMERISSQLPEPCKAAPVGESFPLLGPIVENTWLNRQAGMRLNFECKIFQASIRNNLFQSSINEKNAVQAR</sequence>
<evidence type="ECO:0000313" key="2">
    <source>
        <dbReference type="Proteomes" id="UP000784294"/>
    </source>
</evidence>
<dbReference type="AlphaFoldDB" id="A0A448XIM4"/>
<dbReference type="EMBL" id="CAAALY010255360">
    <property type="protein sequence ID" value="VEL37558.1"/>
    <property type="molecule type" value="Genomic_DNA"/>
</dbReference>
<accession>A0A448XIM4</accession>
<comment type="caution">
    <text evidence="1">The sequence shown here is derived from an EMBL/GenBank/DDBJ whole genome shotgun (WGS) entry which is preliminary data.</text>
</comment>
<reference evidence="1" key="1">
    <citation type="submission" date="2018-11" db="EMBL/GenBank/DDBJ databases">
        <authorList>
            <consortium name="Pathogen Informatics"/>
        </authorList>
    </citation>
    <scope>NUCLEOTIDE SEQUENCE</scope>
</reference>
<gene>
    <name evidence="1" type="ORF">PXEA_LOCUS30998</name>
</gene>
<proteinExistence type="predicted"/>
<evidence type="ECO:0000313" key="1">
    <source>
        <dbReference type="EMBL" id="VEL37558.1"/>
    </source>
</evidence>
<organism evidence="1 2">
    <name type="scientific">Protopolystoma xenopodis</name>
    <dbReference type="NCBI Taxonomy" id="117903"/>
    <lineage>
        <taxon>Eukaryota</taxon>
        <taxon>Metazoa</taxon>
        <taxon>Spiralia</taxon>
        <taxon>Lophotrochozoa</taxon>
        <taxon>Platyhelminthes</taxon>
        <taxon>Monogenea</taxon>
        <taxon>Polyopisthocotylea</taxon>
        <taxon>Polystomatidea</taxon>
        <taxon>Polystomatidae</taxon>
        <taxon>Protopolystoma</taxon>
    </lineage>
</organism>
<name>A0A448XIM4_9PLAT</name>
<protein>
    <submittedName>
        <fullName evidence="1">Uncharacterized protein</fullName>
    </submittedName>
</protein>
<keyword evidence="2" id="KW-1185">Reference proteome</keyword>